<dbReference type="GO" id="GO:0000139">
    <property type="term" value="C:Golgi membrane"/>
    <property type="evidence" value="ECO:0007669"/>
    <property type="project" value="UniProtKB-SubCell"/>
</dbReference>
<evidence type="ECO:0000256" key="1">
    <source>
        <dbReference type="ARBA" id="ARBA00004194"/>
    </source>
</evidence>
<evidence type="ECO:0000313" key="10">
    <source>
        <dbReference type="Proteomes" id="UP000015453"/>
    </source>
</evidence>
<proteinExistence type="inferred from homology"/>
<organism evidence="9 10">
    <name type="scientific">Genlisea aurea</name>
    <dbReference type="NCBI Taxonomy" id="192259"/>
    <lineage>
        <taxon>Eukaryota</taxon>
        <taxon>Viridiplantae</taxon>
        <taxon>Streptophyta</taxon>
        <taxon>Embryophyta</taxon>
        <taxon>Tracheophyta</taxon>
        <taxon>Spermatophyta</taxon>
        <taxon>Magnoliopsida</taxon>
        <taxon>eudicotyledons</taxon>
        <taxon>Gunneridae</taxon>
        <taxon>Pentapetalae</taxon>
        <taxon>asterids</taxon>
        <taxon>lamiids</taxon>
        <taxon>Lamiales</taxon>
        <taxon>Lentibulariaceae</taxon>
        <taxon>Genlisea</taxon>
    </lineage>
</organism>
<sequence>LFVHGYRKDIGIRTKQSCRTTVQGRFLIADNNGYVCNPFSLDPLSRCCSREGSQFSCQGCSLFSSCCNSYEFCVSCCLNPAMTNKELALKTNIARHATAGTYDTVFDYCAGRCLHNSESVVHENAYFSEYHHCFSVPSNSSASSSIAAVEARLVGISIIVGRQGESCDSACNSRGQSCVPNKLGVLNECQVIRKYMKCEGGCSGGEQQAAGAGEATTGEGGGVCFYTRSESRISCEGLERHARRLCPCA</sequence>
<name>S8D4D0_9LAMI</name>
<keyword evidence="4" id="KW-0333">Golgi apparatus</keyword>
<evidence type="ECO:0000256" key="5">
    <source>
        <dbReference type="ARBA" id="ARBA00023136"/>
    </source>
</evidence>
<keyword evidence="5" id="KW-0472">Membrane</keyword>
<dbReference type="OrthoDB" id="70142at2759"/>
<dbReference type="AlphaFoldDB" id="S8D4D0"/>
<accession>S8D4D0</accession>
<dbReference type="PANTHER" id="PTHR13481:SF0">
    <property type="entry name" value="SREBP REGULATING GENE PROTEIN"/>
    <property type="match status" value="1"/>
</dbReference>
<dbReference type="Pfam" id="PF10218">
    <property type="entry name" value="SPRING1"/>
    <property type="match status" value="1"/>
</dbReference>
<protein>
    <recommendedName>
        <fullName evidence="8">SREBP regulating gene protein</fullName>
    </recommendedName>
</protein>
<dbReference type="Proteomes" id="UP000015453">
    <property type="component" value="Unassembled WGS sequence"/>
</dbReference>
<feature type="non-terminal residue" evidence="9">
    <location>
        <position position="1"/>
    </location>
</feature>
<keyword evidence="2" id="KW-0812">Transmembrane</keyword>
<keyword evidence="6" id="KW-0325">Glycoprotein</keyword>
<evidence type="ECO:0000256" key="3">
    <source>
        <dbReference type="ARBA" id="ARBA00022989"/>
    </source>
</evidence>
<evidence type="ECO:0000313" key="9">
    <source>
        <dbReference type="EMBL" id="EPS74609.1"/>
    </source>
</evidence>
<dbReference type="PANTHER" id="PTHR13481">
    <property type="entry name" value="SREBP REGULATING GENE PROTEIN"/>
    <property type="match status" value="1"/>
</dbReference>
<evidence type="ECO:0000256" key="8">
    <source>
        <dbReference type="ARBA" id="ARBA00023485"/>
    </source>
</evidence>
<comment type="similarity">
    <text evidence="7">Belongs to the SPRING family.</text>
</comment>
<reference evidence="9 10" key="1">
    <citation type="journal article" date="2013" name="BMC Genomics">
        <title>The miniature genome of a carnivorous plant Genlisea aurea contains a low number of genes and short non-coding sequences.</title>
        <authorList>
            <person name="Leushkin E.V."/>
            <person name="Sutormin R.A."/>
            <person name="Nabieva E.R."/>
            <person name="Penin A.A."/>
            <person name="Kondrashov A.S."/>
            <person name="Logacheva M.D."/>
        </authorList>
    </citation>
    <scope>NUCLEOTIDE SEQUENCE [LARGE SCALE GENOMIC DNA]</scope>
</reference>
<gene>
    <name evidence="9" type="ORF">M569_00147</name>
</gene>
<evidence type="ECO:0000256" key="4">
    <source>
        <dbReference type="ARBA" id="ARBA00023034"/>
    </source>
</evidence>
<evidence type="ECO:0000256" key="6">
    <source>
        <dbReference type="ARBA" id="ARBA00023180"/>
    </source>
</evidence>
<dbReference type="GO" id="GO:2000640">
    <property type="term" value="P:positive regulation of SREBP signaling pathway"/>
    <property type="evidence" value="ECO:0007669"/>
    <property type="project" value="InterPro"/>
</dbReference>
<evidence type="ECO:0000256" key="2">
    <source>
        <dbReference type="ARBA" id="ARBA00022692"/>
    </source>
</evidence>
<comment type="caution">
    <text evidence="9">The sequence shown here is derived from an EMBL/GenBank/DDBJ whole genome shotgun (WGS) entry which is preliminary data.</text>
</comment>
<keyword evidence="10" id="KW-1185">Reference proteome</keyword>
<evidence type="ECO:0000256" key="7">
    <source>
        <dbReference type="ARBA" id="ARBA00023461"/>
    </source>
</evidence>
<comment type="subcellular location">
    <subcellularLocation>
        <location evidence="1">Golgi apparatus membrane</location>
        <topology evidence="1">Single-pass membrane protein</topology>
    </subcellularLocation>
</comment>
<dbReference type="EMBL" id="AUSU01000025">
    <property type="protein sequence ID" value="EPS74609.1"/>
    <property type="molecule type" value="Genomic_DNA"/>
</dbReference>
<keyword evidence="3" id="KW-1133">Transmembrane helix</keyword>
<dbReference type="InterPro" id="IPR019352">
    <property type="entry name" value="SPRING1"/>
</dbReference>